<dbReference type="KEGG" id="lsw:GTO87_08265"/>
<accession>A0A7H9EMQ1</accession>
<feature type="transmembrane region" description="Helical" evidence="1">
    <location>
        <begin position="21"/>
        <end position="43"/>
    </location>
</feature>
<reference evidence="2 3" key="1">
    <citation type="submission" date="2020-01" db="EMBL/GenBank/DDBJ databases">
        <title>Complete and circular genome sequences of six lactobacillus isolates from horses.</title>
        <authorList>
            <person name="Hassan H.M."/>
        </authorList>
    </citation>
    <scope>NUCLEOTIDE SEQUENCE [LARGE SCALE GENOMIC DNA]</scope>
    <source>
        <strain evidence="2 3">1A</strain>
    </source>
</reference>
<dbReference type="Proteomes" id="UP000510886">
    <property type="component" value="Chromosome"/>
</dbReference>
<dbReference type="AlphaFoldDB" id="A0A7H9EMQ1"/>
<evidence type="ECO:0000256" key="1">
    <source>
        <dbReference type="SAM" id="Phobius"/>
    </source>
</evidence>
<gene>
    <name evidence="2" type="ORF">GTO87_08265</name>
</gene>
<dbReference type="RefSeq" id="WP_180848752.1">
    <property type="nucleotide sequence ID" value="NZ_CP047418.1"/>
</dbReference>
<organism evidence="2 3">
    <name type="scientific">Ligilactobacillus saerimneri</name>
    <dbReference type="NCBI Taxonomy" id="228229"/>
    <lineage>
        <taxon>Bacteria</taxon>
        <taxon>Bacillati</taxon>
        <taxon>Bacillota</taxon>
        <taxon>Bacilli</taxon>
        <taxon>Lactobacillales</taxon>
        <taxon>Lactobacillaceae</taxon>
        <taxon>Ligilactobacillus</taxon>
    </lineage>
</organism>
<protein>
    <recommendedName>
        <fullName evidence="4">YSIRK-type signal peptide-containing protein</fullName>
    </recommendedName>
</protein>
<dbReference type="EMBL" id="CP047418">
    <property type="protein sequence ID" value="QLL78577.1"/>
    <property type="molecule type" value="Genomic_DNA"/>
</dbReference>
<proteinExistence type="predicted"/>
<evidence type="ECO:0000313" key="3">
    <source>
        <dbReference type="Proteomes" id="UP000510886"/>
    </source>
</evidence>
<name>A0A7H9EMQ1_9LACO</name>
<evidence type="ECO:0008006" key="4">
    <source>
        <dbReference type="Google" id="ProtNLM"/>
    </source>
</evidence>
<keyword evidence="1" id="KW-1133">Transmembrane helix</keyword>
<keyword evidence="1" id="KW-0472">Membrane</keyword>
<sequence length="91" mass="10239">MLSYKNVYEKTRKYSDSKQRFSIHRVGLVTVSVLVGLVCLGGHGTTHGDVVMAEPTVATTTTDTTINDDAITLSLRHLWQILRQRRLLLLK</sequence>
<evidence type="ECO:0000313" key="2">
    <source>
        <dbReference type="EMBL" id="QLL78577.1"/>
    </source>
</evidence>
<keyword evidence="1" id="KW-0812">Transmembrane</keyword>